<organism evidence="2 3">
    <name type="scientific">Nocardia africana</name>
    <dbReference type="NCBI Taxonomy" id="134964"/>
    <lineage>
        <taxon>Bacteria</taxon>
        <taxon>Bacillati</taxon>
        <taxon>Actinomycetota</taxon>
        <taxon>Actinomycetes</taxon>
        <taxon>Mycobacteriales</taxon>
        <taxon>Nocardiaceae</taxon>
        <taxon>Nocardia</taxon>
    </lineage>
</organism>
<feature type="compositionally biased region" description="Basic and acidic residues" evidence="1">
    <location>
        <begin position="9"/>
        <end position="19"/>
    </location>
</feature>
<evidence type="ECO:0000256" key="1">
    <source>
        <dbReference type="SAM" id="MobiDB-lite"/>
    </source>
</evidence>
<accession>A0A378WW34</accession>
<proteinExistence type="predicted"/>
<reference evidence="2 3" key="1">
    <citation type="submission" date="2018-06" db="EMBL/GenBank/DDBJ databases">
        <authorList>
            <consortium name="Pathogen Informatics"/>
            <person name="Doyle S."/>
        </authorList>
    </citation>
    <scope>NUCLEOTIDE SEQUENCE [LARGE SCALE GENOMIC DNA]</scope>
    <source>
        <strain evidence="2 3">NCTC13184</strain>
    </source>
</reference>
<evidence type="ECO:0000313" key="3">
    <source>
        <dbReference type="Proteomes" id="UP000255082"/>
    </source>
</evidence>
<dbReference type="Proteomes" id="UP000255082">
    <property type="component" value="Unassembled WGS sequence"/>
</dbReference>
<name>A0A378WW34_9NOCA</name>
<evidence type="ECO:0000313" key="2">
    <source>
        <dbReference type="EMBL" id="SUA45496.1"/>
    </source>
</evidence>
<protein>
    <submittedName>
        <fullName evidence="2">Uncharacterized protein</fullName>
    </submittedName>
</protein>
<dbReference type="RefSeq" id="WP_062964574.1">
    <property type="nucleotide sequence ID" value="NZ_JAJFOE010000001.1"/>
</dbReference>
<feature type="region of interest" description="Disordered" evidence="1">
    <location>
        <begin position="1"/>
        <end position="36"/>
    </location>
</feature>
<dbReference type="EMBL" id="UGRU01000001">
    <property type="protein sequence ID" value="SUA45496.1"/>
    <property type="molecule type" value="Genomic_DNA"/>
</dbReference>
<gene>
    <name evidence="2" type="ORF">NCTC13184_04019</name>
</gene>
<dbReference type="AlphaFoldDB" id="A0A378WW34"/>
<sequence>MPRLPALDRMGERVRDRCDAGASPGRDLRRAVGRGHLSAVPATRAVSARISRIQRSTGPKHRRAHLEEFASACGTVPTTTAIIGGAQFLTTLMVSPRWAP</sequence>